<gene>
    <name evidence="2" type="ORF">A3D09_03535</name>
</gene>
<reference evidence="2 3" key="1">
    <citation type="journal article" date="2016" name="Nat. Commun.">
        <title>Thousands of microbial genomes shed light on interconnected biogeochemical processes in an aquifer system.</title>
        <authorList>
            <person name="Anantharaman K."/>
            <person name="Brown C.T."/>
            <person name="Hug L.A."/>
            <person name="Sharon I."/>
            <person name="Castelle C.J."/>
            <person name="Probst A.J."/>
            <person name="Thomas B.C."/>
            <person name="Singh A."/>
            <person name="Wilkins M.J."/>
            <person name="Karaoz U."/>
            <person name="Brodie E.L."/>
            <person name="Williams K.H."/>
            <person name="Hubbard S.S."/>
            <person name="Banfield J.F."/>
        </authorList>
    </citation>
    <scope>NUCLEOTIDE SEQUENCE [LARGE SCALE GENOMIC DNA]</scope>
</reference>
<evidence type="ECO:0000256" key="1">
    <source>
        <dbReference type="SAM" id="MobiDB-lite"/>
    </source>
</evidence>
<evidence type="ECO:0000313" key="3">
    <source>
        <dbReference type="Proteomes" id="UP000177390"/>
    </source>
</evidence>
<sequence>MGTITGSITKRIAEVEEQKGLRLTPEELSERRVVADREAYLAKMRKEREAEGARVKAEEQIVKDRLEDATGGGASNERAGS</sequence>
<protein>
    <submittedName>
        <fullName evidence="2">Uncharacterized protein</fullName>
    </submittedName>
</protein>
<name>A0A1F5EV12_9BACT</name>
<dbReference type="Proteomes" id="UP000177390">
    <property type="component" value="Unassembled WGS sequence"/>
</dbReference>
<accession>A0A1F5EV12</accession>
<proteinExistence type="predicted"/>
<organism evidence="2 3">
    <name type="scientific">Candidatus Collierbacteria bacterium RIFCSPHIGHO2_02_FULL_49_10</name>
    <dbReference type="NCBI Taxonomy" id="1817723"/>
    <lineage>
        <taxon>Bacteria</taxon>
        <taxon>Candidatus Collieribacteriota</taxon>
    </lineage>
</organism>
<feature type="region of interest" description="Disordered" evidence="1">
    <location>
        <begin position="62"/>
        <end position="81"/>
    </location>
</feature>
<dbReference type="EMBL" id="MFAH01000032">
    <property type="protein sequence ID" value="OGD71231.1"/>
    <property type="molecule type" value="Genomic_DNA"/>
</dbReference>
<dbReference type="AlphaFoldDB" id="A0A1F5EV12"/>
<comment type="caution">
    <text evidence="2">The sequence shown here is derived from an EMBL/GenBank/DDBJ whole genome shotgun (WGS) entry which is preliminary data.</text>
</comment>
<evidence type="ECO:0000313" key="2">
    <source>
        <dbReference type="EMBL" id="OGD71231.1"/>
    </source>
</evidence>